<protein>
    <submittedName>
        <fullName evidence="1">Uncharacterized protein</fullName>
    </submittedName>
</protein>
<proteinExistence type="predicted"/>
<sequence length="134" mass="15871">MQNAIINSLIIAKNFIIKLESGYVPRTAILELQYQMARKDFSQTVVLEFQYQQYQTNENLFLLSKKCNIINKGIERKYFNTLYFFSIFDYQKLFSQLLPPKNGKFWKFLNSQIRGVVSTQFLIHKSRGGTYIVF</sequence>
<reference evidence="1 2" key="1">
    <citation type="journal article" date="2006" name="Nature">
        <title>Global trends of whole-genome duplications revealed by the ciliate Paramecium tetraurelia.</title>
        <authorList>
            <consortium name="Genoscope"/>
            <person name="Aury J.-M."/>
            <person name="Jaillon O."/>
            <person name="Duret L."/>
            <person name="Noel B."/>
            <person name="Jubin C."/>
            <person name="Porcel B.M."/>
            <person name="Segurens B."/>
            <person name="Daubin V."/>
            <person name="Anthouard V."/>
            <person name="Aiach N."/>
            <person name="Arnaiz O."/>
            <person name="Billaut A."/>
            <person name="Beisson J."/>
            <person name="Blanc I."/>
            <person name="Bouhouche K."/>
            <person name="Camara F."/>
            <person name="Duharcourt S."/>
            <person name="Guigo R."/>
            <person name="Gogendeau D."/>
            <person name="Katinka M."/>
            <person name="Keller A.-M."/>
            <person name="Kissmehl R."/>
            <person name="Klotz C."/>
            <person name="Koll F."/>
            <person name="Le Moue A."/>
            <person name="Lepere C."/>
            <person name="Malinsky S."/>
            <person name="Nowacki M."/>
            <person name="Nowak J.K."/>
            <person name="Plattner H."/>
            <person name="Poulain J."/>
            <person name="Ruiz F."/>
            <person name="Serrano V."/>
            <person name="Zagulski M."/>
            <person name="Dessen P."/>
            <person name="Betermier M."/>
            <person name="Weissenbach J."/>
            <person name="Scarpelli C."/>
            <person name="Schachter V."/>
            <person name="Sperling L."/>
            <person name="Meyer E."/>
            <person name="Cohen J."/>
            <person name="Wincker P."/>
        </authorList>
    </citation>
    <scope>NUCLEOTIDE SEQUENCE [LARGE SCALE GENOMIC DNA]</scope>
    <source>
        <strain evidence="1 2">Stock d4-2</strain>
    </source>
</reference>
<dbReference type="HOGENOM" id="CLU_152874_0_0_1"/>
<dbReference type="Proteomes" id="UP000000600">
    <property type="component" value="Unassembled WGS sequence"/>
</dbReference>
<gene>
    <name evidence="1" type="ORF">GSPATT00010467001</name>
</gene>
<name>A0CTW6_PARTE</name>
<organism evidence="1 2">
    <name type="scientific">Paramecium tetraurelia</name>
    <dbReference type="NCBI Taxonomy" id="5888"/>
    <lineage>
        <taxon>Eukaryota</taxon>
        <taxon>Sar</taxon>
        <taxon>Alveolata</taxon>
        <taxon>Ciliophora</taxon>
        <taxon>Intramacronucleata</taxon>
        <taxon>Oligohymenophorea</taxon>
        <taxon>Peniculida</taxon>
        <taxon>Parameciidae</taxon>
        <taxon>Paramecium</taxon>
    </lineage>
</organism>
<dbReference type="EMBL" id="CT868174">
    <property type="protein sequence ID" value="CAK74233.1"/>
    <property type="molecule type" value="Genomic_DNA"/>
</dbReference>
<evidence type="ECO:0000313" key="2">
    <source>
        <dbReference type="Proteomes" id="UP000000600"/>
    </source>
</evidence>
<dbReference type="AlphaFoldDB" id="A0CTW6"/>
<dbReference type="KEGG" id="ptm:GSPATT00010467001"/>
<dbReference type="InParanoid" id="A0CTW6"/>
<dbReference type="RefSeq" id="XP_001441630.1">
    <property type="nucleotide sequence ID" value="XM_001441593.1"/>
</dbReference>
<dbReference type="GeneID" id="5027415"/>
<accession>A0CTW6</accession>
<keyword evidence="2" id="KW-1185">Reference proteome</keyword>
<evidence type="ECO:0000313" key="1">
    <source>
        <dbReference type="EMBL" id="CAK74233.1"/>
    </source>
</evidence>